<proteinExistence type="predicted"/>
<organism evidence="1 2">
    <name type="scientific">Paenibacillus vortex V453</name>
    <dbReference type="NCBI Taxonomy" id="715225"/>
    <lineage>
        <taxon>Bacteria</taxon>
        <taxon>Bacillati</taxon>
        <taxon>Bacillota</taxon>
        <taxon>Bacilli</taxon>
        <taxon>Bacillales</taxon>
        <taxon>Paenibacillaceae</taxon>
        <taxon>Paenibacillus</taxon>
    </lineage>
</organism>
<sequence length="53" mass="5425">MSSAGLIGKPVQVRHGPATVKQGLLHMPLSVSAWEGGEVVTACKSGDLPLANE</sequence>
<dbReference type="EMBL" id="ADHJ01000045">
    <property type="protein sequence ID" value="EFU38872.1"/>
    <property type="molecule type" value="Genomic_DNA"/>
</dbReference>
<name>A0A2R9SND4_9BACL</name>
<dbReference type="AlphaFoldDB" id="A0A2R9SND4"/>
<gene>
    <name evidence="1" type="ORF">PVOR_27899</name>
</gene>
<protein>
    <submittedName>
        <fullName evidence="1">Uncharacterized protein</fullName>
    </submittedName>
</protein>
<comment type="caution">
    <text evidence="1">The sequence shown here is derived from an EMBL/GenBank/DDBJ whole genome shotgun (WGS) entry which is preliminary data.</text>
</comment>
<evidence type="ECO:0000313" key="2">
    <source>
        <dbReference type="Proteomes" id="UP000003094"/>
    </source>
</evidence>
<keyword evidence="2" id="KW-1185">Reference proteome</keyword>
<reference evidence="1 2" key="1">
    <citation type="journal article" date="2010" name="BMC Genomics">
        <title>Genome sequence of the pattern forming Paenibacillus vortex bacterium reveals potential for thriving in complex environments.</title>
        <authorList>
            <person name="Sirota-Madi A."/>
            <person name="Olender T."/>
            <person name="Helman Y."/>
            <person name="Ingham C."/>
            <person name="Brainis I."/>
            <person name="Roth D."/>
            <person name="Hagi E."/>
            <person name="Brodsky L."/>
            <person name="Leshkowitz D."/>
            <person name="Galatenko V."/>
            <person name="Nikolaev V."/>
            <person name="Mugasimangalam R.C."/>
            <person name="Bransburg-Zabary S."/>
            <person name="Gutnick D.L."/>
            <person name="Lancet D."/>
            <person name="Ben-Jacob E."/>
        </authorList>
    </citation>
    <scope>NUCLEOTIDE SEQUENCE [LARGE SCALE GENOMIC DNA]</scope>
    <source>
        <strain evidence="1 2">V453</strain>
    </source>
</reference>
<dbReference type="Proteomes" id="UP000003094">
    <property type="component" value="Unassembled WGS sequence"/>
</dbReference>
<accession>A0A2R9SND4</accession>
<evidence type="ECO:0000313" key="1">
    <source>
        <dbReference type="EMBL" id="EFU38872.1"/>
    </source>
</evidence>
<dbReference type="KEGG" id="pvo:PVOR_27899"/>